<feature type="compositionally biased region" description="Basic residues" evidence="1">
    <location>
        <begin position="55"/>
        <end position="71"/>
    </location>
</feature>
<dbReference type="AlphaFoldDB" id="X1L0V1"/>
<sequence>MVLEKKKEALRLKKEAAVKYFKNGSIGRGTYDELIGKYDDRITGLEDKERALRARMKKKVKKKVKKRKKKKPGEATERLQS</sequence>
<name>X1L0V1_9ZZZZ</name>
<evidence type="ECO:0000256" key="1">
    <source>
        <dbReference type="SAM" id="MobiDB-lite"/>
    </source>
</evidence>
<feature type="non-terminal residue" evidence="2">
    <location>
        <position position="81"/>
    </location>
</feature>
<comment type="caution">
    <text evidence="2">The sequence shown here is derived from an EMBL/GenBank/DDBJ whole genome shotgun (WGS) entry which is preliminary data.</text>
</comment>
<feature type="region of interest" description="Disordered" evidence="1">
    <location>
        <begin position="55"/>
        <end position="81"/>
    </location>
</feature>
<dbReference type="EMBL" id="BARV01000528">
    <property type="protein sequence ID" value="GAH99505.1"/>
    <property type="molecule type" value="Genomic_DNA"/>
</dbReference>
<proteinExistence type="predicted"/>
<feature type="compositionally biased region" description="Basic and acidic residues" evidence="1">
    <location>
        <begin position="72"/>
        <end position="81"/>
    </location>
</feature>
<organism evidence="2">
    <name type="scientific">marine sediment metagenome</name>
    <dbReference type="NCBI Taxonomy" id="412755"/>
    <lineage>
        <taxon>unclassified sequences</taxon>
        <taxon>metagenomes</taxon>
        <taxon>ecological metagenomes</taxon>
    </lineage>
</organism>
<protein>
    <submittedName>
        <fullName evidence="2">Uncharacterized protein</fullName>
    </submittedName>
</protein>
<gene>
    <name evidence="2" type="ORF">S06H3_01937</name>
</gene>
<reference evidence="2" key="1">
    <citation type="journal article" date="2014" name="Front. Microbiol.">
        <title>High frequency of phylogenetically diverse reductive dehalogenase-homologous genes in deep subseafloor sedimentary metagenomes.</title>
        <authorList>
            <person name="Kawai M."/>
            <person name="Futagami T."/>
            <person name="Toyoda A."/>
            <person name="Takaki Y."/>
            <person name="Nishi S."/>
            <person name="Hori S."/>
            <person name="Arai W."/>
            <person name="Tsubouchi T."/>
            <person name="Morono Y."/>
            <person name="Uchiyama I."/>
            <person name="Ito T."/>
            <person name="Fujiyama A."/>
            <person name="Inagaki F."/>
            <person name="Takami H."/>
        </authorList>
    </citation>
    <scope>NUCLEOTIDE SEQUENCE</scope>
    <source>
        <strain evidence="2">Expedition CK06-06</strain>
    </source>
</reference>
<evidence type="ECO:0000313" key="2">
    <source>
        <dbReference type="EMBL" id="GAH99505.1"/>
    </source>
</evidence>
<accession>X1L0V1</accession>